<keyword evidence="2" id="KW-0732">Signal</keyword>
<accession>A0A1M6LTB8</accession>
<protein>
    <recommendedName>
        <fullName evidence="5">Kazal-like domain-containing protein</fullName>
    </recommendedName>
</protein>
<feature type="region of interest" description="Disordered" evidence="1">
    <location>
        <begin position="242"/>
        <end position="280"/>
    </location>
</feature>
<gene>
    <name evidence="3" type="ORF">SAMN05444337_2520</name>
</gene>
<dbReference type="STRING" id="683124.SAMN05444337_2520"/>
<dbReference type="PROSITE" id="PS51257">
    <property type="entry name" value="PROKAR_LIPOPROTEIN"/>
    <property type="match status" value="1"/>
</dbReference>
<dbReference type="RefSeq" id="WP_072785656.1">
    <property type="nucleotide sequence ID" value="NZ_CP045292.1"/>
</dbReference>
<organism evidence="3 4">
    <name type="scientific">Flavobacterium haoranii</name>
    <dbReference type="NCBI Taxonomy" id="683124"/>
    <lineage>
        <taxon>Bacteria</taxon>
        <taxon>Pseudomonadati</taxon>
        <taxon>Bacteroidota</taxon>
        <taxon>Flavobacteriia</taxon>
        <taxon>Flavobacteriales</taxon>
        <taxon>Flavobacteriaceae</taxon>
        <taxon>Flavobacterium</taxon>
    </lineage>
</organism>
<evidence type="ECO:0000256" key="1">
    <source>
        <dbReference type="SAM" id="MobiDB-lite"/>
    </source>
</evidence>
<feature type="signal peptide" evidence="2">
    <location>
        <begin position="1"/>
        <end position="28"/>
    </location>
</feature>
<feature type="compositionally biased region" description="Low complexity" evidence="1">
    <location>
        <begin position="261"/>
        <end position="280"/>
    </location>
</feature>
<name>A0A1M6LTB8_9FLAO</name>
<dbReference type="Proteomes" id="UP000184232">
    <property type="component" value="Unassembled WGS sequence"/>
</dbReference>
<reference evidence="3 4" key="1">
    <citation type="submission" date="2016-11" db="EMBL/GenBank/DDBJ databases">
        <authorList>
            <person name="Jaros S."/>
            <person name="Januszkiewicz K."/>
            <person name="Wedrychowicz H."/>
        </authorList>
    </citation>
    <scope>NUCLEOTIDE SEQUENCE [LARGE SCALE GENOMIC DNA]</scope>
    <source>
        <strain evidence="3 4">DSM 22807</strain>
    </source>
</reference>
<dbReference type="EMBL" id="FQZH01000006">
    <property type="protein sequence ID" value="SHJ74457.1"/>
    <property type="molecule type" value="Genomic_DNA"/>
</dbReference>
<evidence type="ECO:0000256" key="2">
    <source>
        <dbReference type="SAM" id="SignalP"/>
    </source>
</evidence>
<keyword evidence="4" id="KW-1185">Reference proteome</keyword>
<proteinExistence type="predicted"/>
<feature type="chain" id="PRO_5012274394" description="Kazal-like domain-containing protein" evidence="2">
    <location>
        <begin position="29"/>
        <end position="526"/>
    </location>
</feature>
<sequence length="526" mass="58859">MKKNSIKRFYFLVIAPFLLLSSCLNEDALEKVSHEHKHRFNQEIVSFSKVNYLEPQINSFYQARNQNLRTSSTDSLNLDLNRVLVIEDSQSNYKSYSIVINNSIPENSTYFFENYHIIEEDDIILDSFIFRWTSDNPQDDFNLKTFSGTVQKFDINYNLITQSFYINGVLQQQNYNGNKNIASNNDTFEYYMACDVVTTCPCQGTGSGYCSCDPTSGSYTDSCGMTVGIVCYLTGGGSGDGGSGDSGSGLGGEGGGGGSSNNGQNDDNIGDNGDPLHPVVPLEPLEDTDFLEEVVTDPCDNLETKTSKKLNYMANFNNLNQPNKYTFPEESGFVEKKVNGMSQYQYIEGVNGKALNFPAGSLNFTHVHNNKPAVNSDGQNYDEAIKMFSPSDLSGLLGNCKRSCEMVGLSSTDAFGVLISNEGIFCISIIANITQTEIDFYNQKWNKFQNRYETKCVNLMVDFNTYTPNQRKEILQKMFLKELEKLQLNDKIGFFEGEVLIENGIEKLKWKRKTLNNSGSLVETPC</sequence>
<dbReference type="AlphaFoldDB" id="A0A1M6LTB8"/>
<evidence type="ECO:0000313" key="4">
    <source>
        <dbReference type="Proteomes" id="UP000184232"/>
    </source>
</evidence>
<evidence type="ECO:0008006" key="5">
    <source>
        <dbReference type="Google" id="ProtNLM"/>
    </source>
</evidence>
<feature type="compositionally biased region" description="Gly residues" evidence="1">
    <location>
        <begin position="242"/>
        <end position="260"/>
    </location>
</feature>
<evidence type="ECO:0000313" key="3">
    <source>
        <dbReference type="EMBL" id="SHJ74457.1"/>
    </source>
</evidence>